<evidence type="ECO:0000256" key="1">
    <source>
        <dbReference type="ARBA" id="ARBA00009986"/>
    </source>
</evidence>
<dbReference type="PaxDb" id="198214-SF4383"/>
<name>A0A0H2V3S3_SHIFL</name>
<dbReference type="PROSITE" id="PS00687">
    <property type="entry name" value="ALDEHYDE_DEHYDR_GLU"/>
    <property type="match status" value="1"/>
</dbReference>
<gene>
    <name evidence="7" type="primary">hpaE</name>
    <name evidence="7" type="ordered locus">SF4383</name>
</gene>
<keyword evidence="3" id="KW-0520">NAD</keyword>
<dbReference type="GO" id="GO:1901023">
    <property type="term" value="P:4-hydroxyphenylacetate catabolic process"/>
    <property type="evidence" value="ECO:0007669"/>
    <property type="project" value="InterPro"/>
</dbReference>
<dbReference type="Gene3D" id="3.40.309.10">
    <property type="entry name" value="Aldehyde Dehydrogenase, Chain A, domain 2"/>
    <property type="match status" value="1"/>
</dbReference>
<keyword evidence="8" id="KW-1185">Reference proteome</keyword>
<evidence type="ECO:0000313" key="7">
    <source>
        <dbReference type="EMBL" id="AAN45799.1"/>
    </source>
</evidence>
<dbReference type="FunFam" id="3.40.309.10:FF:000012">
    <property type="entry name" value="Betaine aldehyde dehydrogenase"/>
    <property type="match status" value="1"/>
</dbReference>
<dbReference type="GO" id="GO:0018480">
    <property type="term" value="F:5-carboxymethyl-2-hydroxymuconic-semialdehyde dehydrogenase activity"/>
    <property type="evidence" value="ECO:0007669"/>
    <property type="project" value="InterPro"/>
</dbReference>
<evidence type="ECO:0000256" key="4">
    <source>
        <dbReference type="PROSITE-ProRule" id="PRU10007"/>
    </source>
</evidence>
<dbReference type="InterPro" id="IPR029510">
    <property type="entry name" value="Ald_DH_CS_GLU"/>
</dbReference>
<dbReference type="KEGG" id="sfl:SF4383"/>
<dbReference type="OMA" id="PMPIAAW"/>
<evidence type="ECO:0000256" key="2">
    <source>
        <dbReference type="ARBA" id="ARBA00023002"/>
    </source>
</evidence>
<reference evidence="7 8" key="1">
    <citation type="journal article" date="2002" name="Nucleic Acids Res.">
        <title>Genome sequence of Shigella flexneri 2a: insights into pathogenicity through comparison with genomes of Escherichia coli K12 and O157.</title>
        <authorList>
            <person name="Jin Q."/>
            <person name="Yuan Z."/>
            <person name="Xu J."/>
            <person name="Wang Y."/>
            <person name="Shen Y."/>
            <person name="Lu W."/>
            <person name="Wang J."/>
            <person name="Liu H."/>
            <person name="Yang J."/>
            <person name="Yang F."/>
            <person name="Zhang X."/>
            <person name="Zhang J."/>
            <person name="Yang G."/>
            <person name="Wu H."/>
            <person name="Qu D."/>
            <person name="Dong J."/>
            <person name="Sun L."/>
            <person name="Xue Y."/>
            <person name="Zhao A."/>
            <person name="Gao Y."/>
            <person name="Zhu J."/>
            <person name="Kan B."/>
            <person name="Ding K."/>
            <person name="Chen S."/>
            <person name="Cheng H."/>
            <person name="Yao Z."/>
            <person name="He B."/>
            <person name="Chen R."/>
            <person name="Ma D."/>
            <person name="Qiang B."/>
            <person name="Wen Y."/>
            <person name="Hou Y."/>
            <person name="Yu J."/>
        </authorList>
    </citation>
    <scope>NUCLEOTIDE SEQUENCE [LARGE SCALE GENOMIC DNA]</scope>
    <source>
        <strain evidence="8">301 / Serotype 2a</strain>
    </source>
</reference>
<dbReference type="FunFam" id="3.40.605.10:FF:000001">
    <property type="entry name" value="Aldehyde dehydrogenase 1"/>
    <property type="match status" value="1"/>
</dbReference>
<evidence type="ECO:0000313" key="8">
    <source>
        <dbReference type="Proteomes" id="UP000001006"/>
    </source>
</evidence>
<dbReference type="InterPro" id="IPR016162">
    <property type="entry name" value="Ald_DH_N"/>
</dbReference>
<sequence length="488" mass="53100">MKKVNHWINGKNVAGNDYFQTTNPATGEVLADVASGGEAEINQAVAAAKEAFPKWADLPMKERARLMRRLGDLIDQNVPEIAAMETADTGLPIHQTKNVLIPRASHNFEFFAEVCQQMNGKTYPVDDKMLNYTLVQPVGVCALASPWNVPFMTATWKVAPCLALGNTAVLKMSELSPLTADRLGELALEAGIPAGVLNVVQGYGATAGDALVRHHDVRAVSFTGGTATGRNIMKNAGLKKYSMELGGKSPVLIFEDADIERALDAALFTIFSINGERCTAGSRIFIQQSIYPEFVKRFAERANRLRVGDPNDPNTQVRALISQQHWEKVSGYIRLGIEEGATLLAGGPDKPSDLPAHLKGGNFLRPTVLADVDNRMRVAQEEIFGPVACLLPFKDEAEGLRLANDVEYGLASYIWTQDVSKVLRLARGIEAGMVFVNTQNVRDLRQPFGGVKASGTGREGGEYSFEVFAEMKNVCISMGDHPIPKWGV</sequence>
<dbReference type="Proteomes" id="UP000001006">
    <property type="component" value="Chromosome"/>
</dbReference>
<dbReference type="RefSeq" id="NP_710092.1">
    <property type="nucleotide sequence ID" value="NC_004337.2"/>
</dbReference>
<dbReference type="Gene3D" id="3.40.605.10">
    <property type="entry name" value="Aldehyde Dehydrogenase, Chain A, domain 1"/>
    <property type="match status" value="1"/>
</dbReference>
<dbReference type="InterPro" id="IPR015590">
    <property type="entry name" value="Aldehyde_DH_dom"/>
</dbReference>
<evidence type="ECO:0000259" key="6">
    <source>
        <dbReference type="Pfam" id="PF00171"/>
    </source>
</evidence>
<dbReference type="PATRIC" id="fig|198214.7.peg.5166"/>
<feature type="active site" evidence="4">
    <location>
        <position position="244"/>
    </location>
</feature>
<accession>Q83P16</accession>
<dbReference type="PANTHER" id="PTHR43720:SF2">
    <property type="entry name" value="2-AMINOMUCONIC SEMIALDEHYDE DEHYDROGENASE"/>
    <property type="match status" value="1"/>
</dbReference>
<accession>A0A2G3FQ08</accession>
<dbReference type="RefSeq" id="WP_000757498.1">
    <property type="nucleotide sequence ID" value="NZ_BSBP01000083.1"/>
</dbReference>
<organism evidence="7 8">
    <name type="scientific">Shigella flexneri</name>
    <dbReference type="NCBI Taxonomy" id="623"/>
    <lineage>
        <taxon>Bacteria</taxon>
        <taxon>Pseudomonadati</taxon>
        <taxon>Pseudomonadota</taxon>
        <taxon>Gammaproteobacteria</taxon>
        <taxon>Enterobacterales</taxon>
        <taxon>Enterobacteriaceae</taxon>
        <taxon>Shigella</taxon>
    </lineage>
</organism>
<accession>Q7BYH1</accession>
<dbReference type="InterPro" id="IPR016160">
    <property type="entry name" value="Ald_DH_CS_CYS"/>
</dbReference>
<keyword evidence="2 5" id="KW-0560">Oxidoreductase</keyword>
<dbReference type="AlphaFoldDB" id="A0A0H2V3S3"/>
<dbReference type="GeneID" id="1025220"/>
<feature type="domain" description="Aldehyde dehydrogenase" evidence="6">
    <location>
        <begin position="17"/>
        <end position="474"/>
    </location>
</feature>
<protein>
    <submittedName>
        <fullName evidence="7">5-carboxy-2-hydroxymuconate semialdehyde dehydrogenase</fullName>
    </submittedName>
</protein>
<dbReference type="EMBL" id="AE005674">
    <property type="protein sequence ID" value="AAN45799.1"/>
    <property type="molecule type" value="Genomic_DNA"/>
</dbReference>
<accession>A0A0H2V3S3</accession>
<dbReference type="Pfam" id="PF00171">
    <property type="entry name" value="Aldedh"/>
    <property type="match status" value="1"/>
</dbReference>
<dbReference type="GO" id="GO:0004030">
    <property type="term" value="F:aldehyde dehydrogenase [NAD(P)+] activity"/>
    <property type="evidence" value="ECO:0007669"/>
    <property type="project" value="UniProtKB-ARBA"/>
</dbReference>
<evidence type="ECO:0000256" key="3">
    <source>
        <dbReference type="ARBA" id="ARBA00023027"/>
    </source>
</evidence>
<dbReference type="NCBIfam" id="TIGR02299">
    <property type="entry name" value="HpaE"/>
    <property type="match status" value="1"/>
</dbReference>
<proteinExistence type="inferred from homology"/>
<dbReference type="InterPro" id="IPR011985">
    <property type="entry name" value="DH_HpaE"/>
</dbReference>
<dbReference type="InterPro" id="IPR016163">
    <property type="entry name" value="Ald_DH_C"/>
</dbReference>
<dbReference type="PROSITE" id="PS00070">
    <property type="entry name" value="ALDEHYDE_DEHYDR_CYS"/>
    <property type="match status" value="1"/>
</dbReference>
<dbReference type="InterPro" id="IPR016161">
    <property type="entry name" value="Ald_DH/histidinol_DH"/>
</dbReference>
<evidence type="ECO:0000256" key="5">
    <source>
        <dbReference type="RuleBase" id="RU003345"/>
    </source>
</evidence>
<dbReference type="PANTHER" id="PTHR43720">
    <property type="entry name" value="2-AMINOMUCONIC SEMIALDEHYDE DEHYDROGENASE"/>
    <property type="match status" value="1"/>
</dbReference>
<dbReference type="CDD" id="cd07093">
    <property type="entry name" value="ALDH_F8_HMSADH"/>
    <property type="match status" value="1"/>
</dbReference>
<dbReference type="SUPFAM" id="SSF53720">
    <property type="entry name" value="ALDH-like"/>
    <property type="match status" value="1"/>
</dbReference>
<comment type="similarity">
    <text evidence="1 5">Belongs to the aldehyde dehydrogenase family.</text>
</comment>